<dbReference type="Proteomes" id="UP000615696">
    <property type="component" value="Segment"/>
</dbReference>
<dbReference type="EMBL" id="MN988532">
    <property type="protein sequence ID" value="QIG73469.1"/>
    <property type="molecule type" value="Genomic_DNA"/>
</dbReference>
<accession>A0A7S5RJ97</accession>
<evidence type="ECO:0000313" key="2">
    <source>
        <dbReference type="Proteomes" id="UP000615696"/>
    </source>
</evidence>
<protein>
    <submittedName>
        <fullName evidence="1">Uncharacterized protein</fullName>
    </submittedName>
</protein>
<proteinExistence type="predicted"/>
<sequence length="121" mass="14283">MKLDAQEHDWKSWLFPKQWKTCIFPVFVHGDFWMVYKPDTTDYVIVSNEEYRPAYETARRTTLRISRLIARLQEALSSQGDLDVKIRAPVQEGVYDVDDVSVAYVYNDGEIEDKFIELDWA</sequence>
<evidence type="ECO:0000313" key="1">
    <source>
        <dbReference type="EMBL" id="QIG73469.1"/>
    </source>
</evidence>
<reference evidence="1 2" key="1">
    <citation type="submission" date="2020-01" db="EMBL/GenBank/DDBJ databases">
        <title>Patterns of diversity and host range of bacteriophage communities associated with bean-nodulatin bacteria.</title>
        <authorList>
            <person name="Vann Cauwenberghe J."/>
            <person name="Santamaria R.I."/>
            <person name="Bustos P."/>
            <person name="Juarez S."/>
            <person name="Gonzalez V."/>
        </authorList>
    </citation>
    <scope>NUCLEOTIDE SEQUENCE [LARGE SCALE GENOMIC DNA]</scope>
    <source>
        <strain evidence="2">RHph</strain>
    </source>
</reference>
<organism evidence="1 2">
    <name type="scientific">Rhizobium phage RHph_I1_9</name>
    <dbReference type="NCBI Taxonomy" id="2509729"/>
    <lineage>
        <taxon>Viruses</taxon>
        <taxon>Duplodnaviria</taxon>
        <taxon>Heunggongvirae</taxon>
        <taxon>Uroviricota</taxon>
        <taxon>Caudoviricetes</taxon>
        <taxon>Pootjesviridae</taxon>
        <taxon>Staniewskivirinae</taxon>
        <taxon>Trinifflemingvirus</taxon>
        <taxon>Trinifflemingvirus I19</taxon>
    </lineage>
</organism>
<keyword evidence="2" id="KW-1185">Reference proteome</keyword>
<name>A0A7S5RJ97_9CAUD</name>
<gene>
    <name evidence="1" type="ORF">EVC04_032</name>
</gene>